<dbReference type="SMART" id="SM00028">
    <property type="entry name" value="TPR"/>
    <property type="match status" value="6"/>
</dbReference>
<evidence type="ECO:0000313" key="5">
    <source>
        <dbReference type="Proteomes" id="UP000051264"/>
    </source>
</evidence>
<gene>
    <name evidence="4" type="ORF">FC69_GL000271</name>
</gene>
<dbReference type="Proteomes" id="UP000051264">
    <property type="component" value="Unassembled WGS sequence"/>
</dbReference>
<organism evidence="4 5">
    <name type="scientific">Latilactobacillus fuchuensis DSM 14340 = JCM 11249</name>
    <dbReference type="NCBI Taxonomy" id="1423747"/>
    <lineage>
        <taxon>Bacteria</taxon>
        <taxon>Bacillati</taxon>
        <taxon>Bacillota</taxon>
        <taxon>Bacilli</taxon>
        <taxon>Lactobacillales</taxon>
        <taxon>Lactobacillaceae</taxon>
        <taxon>Latilactobacillus</taxon>
    </lineage>
</organism>
<proteinExistence type="predicted"/>
<keyword evidence="1" id="KW-0677">Repeat</keyword>
<dbReference type="Gene3D" id="1.25.40.10">
    <property type="entry name" value="Tetratricopeptide repeat domain"/>
    <property type="match status" value="2"/>
</dbReference>
<dbReference type="eggNOG" id="COG0457">
    <property type="taxonomic scope" value="Bacteria"/>
</dbReference>
<dbReference type="Pfam" id="PF13432">
    <property type="entry name" value="TPR_16"/>
    <property type="match status" value="1"/>
</dbReference>
<dbReference type="EMBL" id="AZEX01000070">
    <property type="protein sequence ID" value="KRL58402.1"/>
    <property type="molecule type" value="Genomic_DNA"/>
</dbReference>
<evidence type="ECO:0000256" key="2">
    <source>
        <dbReference type="ARBA" id="ARBA00022803"/>
    </source>
</evidence>
<name>A0A0R1RVW1_9LACO</name>
<evidence type="ECO:0000313" key="4">
    <source>
        <dbReference type="EMBL" id="KRL58402.1"/>
    </source>
</evidence>
<dbReference type="Pfam" id="PF25058">
    <property type="entry name" value="ARM_TT21"/>
    <property type="match status" value="1"/>
</dbReference>
<dbReference type="AlphaFoldDB" id="A0A0R1RVW1"/>
<keyword evidence="2 3" id="KW-0802">TPR repeat</keyword>
<dbReference type="InterPro" id="IPR051012">
    <property type="entry name" value="CellSynth/LPSAsmb/PSIAsmb"/>
</dbReference>
<dbReference type="InterPro" id="IPR019734">
    <property type="entry name" value="TPR_rpt"/>
</dbReference>
<dbReference type="STRING" id="1423747.FC69_GL000271"/>
<evidence type="ECO:0000256" key="1">
    <source>
        <dbReference type="ARBA" id="ARBA00022737"/>
    </source>
</evidence>
<sequence>MVEMTNSEEMLTALEDNNLEAADKFFKQALTADDPDTLYSLAEELYAMGFLEQSEAIYQQLLKQFPDEDQIRTTLADIAVSNGQHDEALAYLSDITPESNAYAESLLTAADVYQTMGLPEVSEQKLLTAIRAFPEEPVMQFALAELYFELGEYRKAANYYEALIDQDVTELGQVDIQKRLATSYASSGAFEEALEIYESLRQEFLTADDQFQMGFLYLQIKDYERSIKLLTALQKSDPQYTSLYAYLATAQAAINQLEAALVTVQTGIGYDQYSEVLYQKGSELALQLGDDVVAEQMLTKALAINPDNMGEINALSAVYRRQNRHAENISLVQEAIENHKPTAELYWSLAQSQFAEEQMTAARENYLLAYPELKADPEFLHDLIRFFQEMAQVPELLSALEQYLKLKPNDLDMQEMYEDYKSADSSD</sequence>
<comment type="caution">
    <text evidence="4">The sequence shown here is derived from an EMBL/GenBank/DDBJ whole genome shotgun (WGS) entry which is preliminary data.</text>
</comment>
<protein>
    <submittedName>
        <fullName evidence="4">Uncharacterized protein</fullName>
    </submittedName>
</protein>
<dbReference type="PROSITE" id="PS50005">
    <property type="entry name" value="TPR"/>
    <property type="match status" value="1"/>
</dbReference>
<dbReference type="PANTHER" id="PTHR45586:SF14">
    <property type="entry name" value="TETRATRICOPEPTIDE TPR_2 REPEAT PROTEIN"/>
    <property type="match status" value="1"/>
</dbReference>
<dbReference type="InterPro" id="IPR011990">
    <property type="entry name" value="TPR-like_helical_dom_sf"/>
</dbReference>
<dbReference type="PANTHER" id="PTHR45586">
    <property type="entry name" value="TPR REPEAT-CONTAINING PROTEIN PA4667"/>
    <property type="match status" value="1"/>
</dbReference>
<dbReference type="PATRIC" id="fig|1423747.3.peg.279"/>
<feature type="repeat" description="TPR" evidence="3">
    <location>
        <begin position="137"/>
        <end position="170"/>
    </location>
</feature>
<reference evidence="4 5" key="1">
    <citation type="journal article" date="2015" name="Genome Announc.">
        <title>Expanding the biotechnology potential of lactobacilli through comparative genomics of 213 strains and associated genera.</title>
        <authorList>
            <person name="Sun Z."/>
            <person name="Harris H.M."/>
            <person name="McCann A."/>
            <person name="Guo C."/>
            <person name="Argimon S."/>
            <person name="Zhang W."/>
            <person name="Yang X."/>
            <person name="Jeffery I.B."/>
            <person name="Cooney J.C."/>
            <person name="Kagawa T.F."/>
            <person name="Liu W."/>
            <person name="Song Y."/>
            <person name="Salvetti E."/>
            <person name="Wrobel A."/>
            <person name="Rasinkangas P."/>
            <person name="Parkhill J."/>
            <person name="Rea M.C."/>
            <person name="O'Sullivan O."/>
            <person name="Ritari J."/>
            <person name="Douillard F.P."/>
            <person name="Paul Ross R."/>
            <person name="Yang R."/>
            <person name="Briner A.E."/>
            <person name="Felis G.E."/>
            <person name="de Vos W.M."/>
            <person name="Barrangou R."/>
            <person name="Klaenhammer T.R."/>
            <person name="Caufield P.W."/>
            <person name="Cui Y."/>
            <person name="Zhang H."/>
            <person name="O'Toole P.W."/>
        </authorList>
    </citation>
    <scope>NUCLEOTIDE SEQUENCE [LARGE SCALE GENOMIC DNA]</scope>
    <source>
        <strain evidence="4 5">DSM 14340</strain>
    </source>
</reference>
<accession>A0A0R1RVW1</accession>
<dbReference type="SUPFAM" id="SSF48452">
    <property type="entry name" value="TPR-like"/>
    <property type="match status" value="2"/>
</dbReference>
<evidence type="ECO:0000256" key="3">
    <source>
        <dbReference type="PROSITE-ProRule" id="PRU00339"/>
    </source>
</evidence>